<organism evidence="9 10">
    <name type="scientific">Spinacia oleracea</name>
    <name type="common">Spinach</name>
    <dbReference type="NCBI Taxonomy" id="3562"/>
    <lineage>
        <taxon>Eukaryota</taxon>
        <taxon>Viridiplantae</taxon>
        <taxon>Streptophyta</taxon>
        <taxon>Embryophyta</taxon>
        <taxon>Tracheophyta</taxon>
        <taxon>Spermatophyta</taxon>
        <taxon>Magnoliopsida</taxon>
        <taxon>eudicotyledons</taxon>
        <taxon>Gunneridae</taxon>
        <taxon>Pentapetalae</taxon>
        <taxon>Caryophyllales</taxon>
        <taxon>Chenopodiaceae</taxon>
        <taxon>Chenopodioideae</taxon>
        <taxon>Anserineae</taxon>
        <taxon>Spinacia</taxon>
    </lineage>
</organism>
<keyword evidence="4" id="KW-0547">Nucleotide-binding</keyword>
<dbReference type="Gene3D" id="1.10.510.10">
    <property type="entry name" value="Transferase(Phosphotransferase) domain 1"/>
    <property type="match status" value="1"/>
</dbReference>
<dbReference type="AlphaFoldDB" id="A0A9R0J8B8"/>
<evidence type="ECO:0000313" key="10">
    <source>
        <dbReference type="RefSeq" id="XP_021862771.1"/>
    </source>
</evidence>
<keyword evidence="5" id="KW-0418">Kinase</keyword>
<gene>
    <name evidence="10" type="primary">LOC110801680</name>
</gene>
<evidence type="ECO:0000256" key="3">
    <source>
        <dbReference type="ARBA" id="ARBA00022679"/>
    </source>
</evidence>
<dbReference type="Gene3D" id="3.30.200.20">
    <property type="entry name" value="Phosphorylase Kinase, domain 1"/>
    <property type="match status" value="1"/>
</dbReference>
<keyword evidence="2" id="KW-0597">Phosphoprotein</keyword>
<sequence>MEVQSLLEFLRNNNFPEAEFALKQDLSERKELSGSSYDFENFLFPMNPPPPPVKLPVNSRRRGNGIRSGSGSGLDSSGDDEFKSLGSSTSVSAVCSSDFTNPYGLRSTTQADSDASSDRMSQFGTAREYHDFDMQTDLWYDDKDDGPYMTPSFGGLDPFGCPSEDKFVTTSGMVTNLSKNPFSFNRLSEDSEENDHHLDYPFHPHKTSSDPVDNGQVKDCYHLDEKNSTEVRIKWDLGRTGYSDCEEIDSNLKETILNELELLDARLAKQRLSHTEILVEGNGKGLVEELDGSRSIYETYKQDLLLVNSCNYSFGANDEKEVVKSTEEVNSAVNEQESGTPEEVPYWETNEDDYEVFNLRVIHRKNRTGFEESKEFPIVLHTVVAGRYCITEYLGSAAFSKVVQAHDIQTGVDVCLKIIKNDKDFFDQSLDEIKLLKYVNKNDPADKHHILRLYDYFYHQEHLFIVCELLRANLYEFQKYNLESGGEPYFTMSRLQTIARQCLEALDYLHSLGIIHCDLKPENVLIKSYSRCEIKVIDLGSSCFETDNLCLYVQSRSYRAPEVILGLSYGPKIDIWSLGCIMAELCSGEVLFPNDGVVMLLARTISLLGPIDLEMLLRGQETHKYFTKEYDLFHVNEDTNQMEYIIPEQSSLEQHLPVSDDGFMDFLRYLLQINPRGRPTARQALEHPWLSFSYTSSS</sequence>
<accession>A0A9R0J8B8</accession>
<dbReference type="GO" id="GO:0005524">
    <property type="term" value="F:ATP binding"/>
    <property type="evidence" value="ECO:0007669"/>
    <property type="project" value="UniProtKB-KW"/>
</dbReference>
<dbReference type="InterPro" id="IPR000719">
    <property type="entry name" value="Prot_kinase_dom"/>
</dbReference>
<keyword evidence="9" id="KW-1185">Reference proteome</keyword>
<dbReference type="Pfam" id="PF00069">
    <property type="entry name" value="Pkinase"/>
    <property type="match status" value="1"/>
</dbReference>
<dbReference type="SMART" id="SM00220">
    <property type="entry name" value="S_TKc"/>
    <property type="match status" value="1"/>
</dbReference>
<evidence type="ECO:0000256" key="7">
    <source>
        <dbReference type="SAM" id="MobiDB-lite"/>
    </source>
</evidence>
<dbReference type="InterPro" id="IPR011009">
    <property type="entry name" value="Kinase-like_dom_sf"/>
</dbReference>
<dbReference type="SUPFAM" id="SSF56112">
    <property type="entry name" value="Protein kinase-like (PK-like)"/>
    <property type="match status" value="1"/>
</dbReference>
<name>A0A9R0J8B8_SPIOL</name>
<keyword evidence="6" id="KW-0067">ATP-binding</keyword>
<proteinExistence type="predicted"/>
<dbReference type="PANTHER" id="PTHR24058:SF113">
    <property type="entry name" value="HYPOTHETICAL SER-THR PROTEIN KINASE"/>
    <property type="match status" value="1"/>
</dbReference>
<evidence type="ECO:0000256" key="1">
    <source>
        <dbReference type="ARBA" id="ARBA00022527"/>
    </source>
</evidence>
<keyword evidence="3" id="KW-0808">Transferase</keyword>
<reference evidence="10" key="2">
    <citation type="submission" date="2025-08" db="UniProtKB">
        <authorList>
            <consortium name="RefSeq"/>
        </authorList>
    </citation>
    <scope>IDENTIFICATION</scope>
    <source>
        <tissue evidence="10">Leaf</tissue>
    </source>
</reference>
<dbReference type="InterPro" id="IPR008271">
    <property type="entry name" value="Ser/Thr_kinase_AS"/>
</dbReference>
<dbReference type="OrthoDB" id="9332038at2759"/>
<dbReference type="FunFam" id="3.30.200.20:FF:000216">
    <property type="entry name" value="Putative serine/threonine-protein kinase dyrk2"/>
    <property type="match status" value="1"/>
</dbReference>
<dbReference type="InterPro" id="IPR050494">
    <property type="entry name" value="Ser_Thr_dual-spec_kinase"/>
</dbReference>
<dbReference type="FunFam" id="1.10.510.10:FF:000380">
    <property type="entry name" value="Serine/threonine-protein kinase ppk15"/>
    <property type="match status" value="1"/>
</dbReference>
<dbReference type="PANTHER" id="PTHR24058">
    <property type="entry name" value="DUAL SPECIFICITY PROTEIN KINASE"/>
    <property type="match status" value="1"/>
</dbReference>
<evidence type="ECO:0000256" key="4">
    <source>
        <dbReference type="ARBA" id="ARBA00022741"/>
    </source>
</evidence>
<dbReference type="GO" id="GO:0004674">
    <property type="term" value="F:protein serine/threonine kinase activity"/>
    <property type="evidence" value="ECO:0000318"/>
    <property type="project" value="GO_Central"/>
</dbReference>
<feature type="domain" description="Protein kinase" evidence="8">
    <location>
        <begin position="388"/>
        <end position="690"/>
    </location>
</feature>
<evidence type="ECO:0000256" key="2">
    <source>
        <dbReference type="ARBA" id="ARBA00022553"/>
    </source>
</evidence>
<evidence type="ECO:0000256" key="6">
    <source>
        <dbReference type="ARBA" id="ARBA00022840"/>
    </source>
</evidence>
<dbReference type="Proteomes" id="UP000813463">
    <property type="component" value="Chromosome 1"/>
</dbReference>
<dbReference type="PROSITE" id="PS50011">
    <property type="entry name" value="PROTEIN_KINASE_DOM"/>
    <property type="match status" value="1"/>
</dbReference>
<keyword evidence="1" id="KW-0723">Serine/threonine-protein kinase</keyword>
<dbReference type="PROSITE" id="PS00108">
    <property type="entry name" value="PROTEIN_KINASE_ST"/>
    <property type="match status" value="1"/>
</dbReference>
<dbReference type="GeneID" id="110801680"/>
<evidence type="ECO:0000259" key="8">
    <source>
        <dbReference type="PROSITE" id="PS50011"/>
    </source>
</evidence>
<dbReference type="CDD" id="cd14133">
    <property type="entry name" value="PKc_DYRK_like"/>
    <property type="match status" value="1"/>
</dbReference>
<protein>
    <recommendedName>
        <fullName evidence="8">Protein kinase domain-containing protein</fullName>
    </recommendedName>
</protein>
<feature type="region of interest" description="Disordered" evidence="7">
    <location>
        <begin position="43"/>
        <end position="83"/>
    </location>
</feature>
<dbReference type="KEGG" id="soe:110801680"/>
<reference evidence="9" key="1">
    <citation type="journal article" date="2021" name="Nat. Commun.">
        <title>Genomic analyses provide insights into spinach domestication and the genetic basis of agronomic traits.</title>
        <authorList>
            <person name="Cai X."/>
            <person name="Sun X."/>
            <person name="Xu C."/>
            <person name="Sun H."/>
            <person name="Wang X."/>
            <person name="Ge C."/>
            <person name="Zhang Z."/>
            <person name="Wang Q."/>
            <person name="Fei Z."/>
            <person name="Jiao C."/>
            <person name="Wang Q."/>
        </authorList>
    </citation>
    <scope>NUCLEOTIDE SEQUENCE [LARGE SCALE GENOMIC DNA]</scope>
    <source>
        <strain evidence="9">cv. Varoflay</strain>
    </source>
</reference>
<dbReference type="RefSeq" id="XP_021862771.1">
    <property type="nucleotide sequence ID" value="XM_022007079.2"/>
</dbReference>
<evidence type="ECO:0000313" key="9">
    <source>
        <dbReference type="Proteomes" id="UP000813463"/>
    </source>
</evidence>
<evidence type="ECO:0000256" key="5">
    <source>
        <dbReference type="ARBA" id="ARBA00022777"/>
    </source>
</evidence>